<dbReference type="OrthoDB" id="5329518at2"/>
<evidence type="ECO:0000256" key="1">
    <source>
        <dbReference type="SAM" id="Phobius"/>
    </source>
</evidence>
<keyword evidence="1" id="KW-0812">Transmembrane</keyword>
<feature type="transmembrane region" description="Helical" evidence="1">
    <location>
        <begin position="36"/>
        <end position="57"/>
    </location>
</feature>
<comment type="caution">
    <text evidence="2">The sequence shown here is derived from an EMBL/GenBank/DDBJ whole genome shotgun (WGS) entry which is preliminary data.</text>
</comment>
<keyword evidence="1" id="KW-0472">Membrane</keyword>
<dbReference type="EMBL" id="NXLQ01000083">
    <property type="protein sequence ID" value="RDU60621.1"/>
    <property type="molecule type" value="Genomic_DNA"/>
</dbReference>
<gene>
    <name evidence="2" type="ORF">CQA53_10765</name>
</gene>
<evidence type="ECO:0000313" key="2">
    <source>
        <dbReference type="EMBL" id="RDU60621.1"/>
    </source>
</evidence>
<organism evidence="2 3">
    <name type="scientific">Helicobacter didelphidarum</name>
    <dbReference type="NCBI Taxonomy" id="2040648"/>
    <lineage>
        <taxon>Bacteria</taxon>
        <taxon>Pseudomonadati</taxon>
        <taxon>Campylobacterota</taxon>
        <taxon>Epsilonproteobacteria</taxon>
        <taxon>Campylobacterales</taxon>
        <taxon>Helicobacteraceae</taxon>
        <taxon>Helicobacter</taxon>
    </lineage>
</organism>
<protein>
    <submittedName>
        <fullName evidence="2">Uncharacterized protein</fullName>
    </submittedName>
</protein>
<dbReference type="AlphaFoldDB" id="A0A3D8I7W8"/>
<sequence>MLFVIIFFLLIVFTLSYFIWWLIYRKAFKSKKKISKILVFIGGIGLITFYYTPYSYYLEPSFWEFKNICKLDPEIYQFNGGKIDEEYYNKVLKYFDTSLDTLDWESIEKNSTLLTPEYLDYDENNEKYLYSYKIQKSRIKYIAHLLFEHKIDKRHLMKIEFALIWDTKRKYLTTKGMSSYELVFKPYRETCNIFEKGD</sequence>
<feature type="transmembrane region" description="Helical" evidence="1">
    <location>
        <begin position="6"/>
        <end position="24"/>
    </location>
</feature>
<evidence type="ECO:0000313" key="3">
    <source>
        <dbReference type="Proteomes" id="UP000256379"/>
    </source>
</evidence>
<proteinExistence type="predicted"/>
<keyword evidence="1" id="KW-1133">Transmembrane helix</keyword>
<dbReference type="RefSeq" id="WP_115543948.1">
    <property type="nucleotide sequence ID" value="NZ_NXLQ01000083.1"/>
</dbReference>
<accession>A0A3D8I7W8</accession>
<reference evidence="2 3" key="1">
    <citation type="submission" date="2018-04" db="EMBL/GenBank/DDBJ databases">
        <title>Novel Campyloabacter and Helicobacter Species and Strains.</title>
        <authorList>
            <person name="Mannion A.J."/>
            <person name="Shen Z."/>
            <person name="Fox J.G."/>
        </authorList>
    </citation>
    <scope>NUCLEOTIDE SEQUENCE [LARGE SCALE GENOMIC DNA]</scope>
    <source>
        <strain evidence="2 3">MIT 17-337</strain>
    </source>
</reference>
<name>A0A3D8I7W8_9HELI</name>
<keyword evidence="3" id="KW-1185">Reference proteome</keyword>
<dbReference type="Proteomes" id="UP000256379">
    <property type="component" value="Unassembled WGS sequence"/>
</dbReference>